<dbReference type="EMBL" id="KL367546">
    <property type="protein sequence ID" value="KFD65002.1"/>
    <property type="molecule type" value="Genomic_DNA"/>
</dbReference>
<organism evidence="1">
    <name type="scientific">Trichuris suis</name>
    <name type="common">pig whipworm</name>
    <dbReference type="NCBI Taxonomy" id="68888"/>
    <lineage>
        <taxon>Eukaryota</taxon>
        <taxon>Metazoa</taxon>
        <taxon>Ecdysozoa</taxon>
        <taxon>Nematoda</taxon>
        <taxon>Enoplea</taxon>
        <taxon>Dorylaimia</taxon>
        <taxon>Trichinellida</taxon>
        <taxon>Trichuridae</taxon>
        <taxon>Trichuris</taxon>
    </lineage>
</organism>
<reference evidence="1" key="1">
    <citation type="journal article" date="2014" name="Nat. Genet.">
        <title>Genome and transcriptome of the porcine whipworm Trichuris suis.</title>
        <authorList>
            <person name="Jex A.R."/>
            <person name="Nejsum P."/>
            <person name="Schwarz E.M."/>
            <person name="Hu L."/>
            <person name="Young N.D."/>
            <person name="Hall R.S."/>
            <person name="Korhonen P.K."/>
            <person name="Liao S."/>
            <person name="Thamsborg S."/>
            <person name="Xia J."/>
            <person name="Xu P."/>
            <person name="Wang S."/>
            <person name="Scheerlinck J.P."/>
            <person name="Hofmann A."/>
            <person name="Sternberg P.W."/>
            <person name="Wang J."/>
            <person name="Gasser R.B."/>
        </authorList>
    </citation>
    <scope>NUCLEOTIDE SEQUENCE [LARGE SCALE GENOMIC DNA]</scope>
    <source>
        <strain evidence="1">DCEP-RM93F</strain>
    </source>
</reference>
<accession>A0A085N6A6</accession>
<dbReference type="AlphaFoldDB" id="A0A085N6A6"/>
<gene>
    <name evidence="1" type="ORF">M514_22851</name>
</gene>
<dbReference type="Proteomes" id="UP000030758">
    <property type="component" value="Unassembled WGS sequence"/>
</dbReference>
<sequence>MKLVRKHICEMLPKPMDSCRNTKCVVDFADINGNHAGLHTRRQDCENDEYFREKPCAKHEQASVSATMDDHKIITEVMNKARLLI</sequence>
<proteinExistence type="predicted"/>
<protein>
    <submittedName>
        <fullName evidence="1">Uncharacterized protein</fullName>
    </submittedName>
</protein>
<name>A0A085N6A6_9BILA</name>
<evidence type="ECO:0000313" key="1">
    <source>
        <dbReference type="EMBL" id="KFD65002.1"/>
    </source>
</evidence>